<organism evidence="3 4">
    <name type="scientific">Peptoanaerobacter stomatis</name>
    <dbReference type="NCBI Taxonomy" id="796937"/>
    <lineage>
        <taxon>Bacteria</taxon>
        <taxon>Bacillati</taxon>
        <taxon>Bacillota</taxon>
        <taxon>Clostridia</taxon>
        <taxon>Peptostreptococcales</taxon>
        <taxon>Filifactoraceae</taxon>
        <taxon>Peptoanaerobacter</taxon>
    </lineage>
</organism>
<dbReference type="SUPFAM" id="SSF49785">
    <property type="entry name" value="Galactose-binding domain-like"/>
    <property type="match status" value="1"/>
</dbReference>
<gene>
    <name evidence="3" type="ORF">HMPREF1143_2237</name>
</gene>
<dbReference type="InterPro" id="IPR005674">
    <property type="entry name" value="CocE/Ser_esterase"/>
</dbReference>
<dbReference type="SMART" id="SM00939">
    <property type="entry name" value="PepX_C"/>
    <property type="match status" value="1"/>
</dbReference>
<dbReference type="NCBIfam" id="TIGR00976">
    <property type="entry name" value="CocE_NonD"/>
    <property type="match status" value="1"/>
</dbReference>
<keyword evidence="1 3" id="KW-0378">Hydrolase</keyword>
<keyword evidence="4" id="KW-1185">Reference proteome</keyword>
<dbReference type="InterPro" id="IPR000383">
    <property type="entry name" value="Xaa-Pro-like_dom"/>
</dbReference>
<dbReference type="InterPro" id="IPR029058">
    <property type="entry name" value="AB_hydrolase_fold"/>
</dbReference>
<dbReference type="AlphaFoldDB" id="J5ULF5"/>
<dbReference type="InterPro" id="IPR008979">
    <property type="entry name" value="Galactose-bd-like_sf"/>
</dbReference>
<name>J5ULF5_9FIRM</name>
<evidence type="ECO:0000259" key="2">
    <source>
        <dbReference type="SMART" id="SM00939"/>
    </source>
</evidence>
<evidence type="ECO:0000313" key="4">
    <source>
        <dbReference type="Proteomes" id="UP000005244"/>
    </source>
</evidence>
<dbReference type="Pfam" id="PF08530">
    <property type="entry name" value="PepX_C"/>
    <property type="match status" value="1"/>
</dbReference>
<evidence type="ECO:0000313" key="3">
    <source>
        <dbReference type="EMBL" id="EJU23444.1"/>
    </source>
</evidence>
<feature type="domain" description="Xaa-Pro dipeptidyl-peptidase C-terminal" evidence="2">
    <location>
        <begin position="412"/>
        <end position="655"/>
    </location>
</feature>
<dbReference type="EMBL" id="ALNK01000015">
    <property type="protein sequence ID" value="EJU23444.1"/>
    <property type="molecule type" value="Genomic_DNA"/>
</dbReference>
<dbReference type="Gene3D" id="2.60.120.260">
    <property type="entry name" value="Galactose-binding domain-like"/>
    <property type="match status" value="1"/>
</dbReference>
<dbReference type="Proteomes" id="UP000005244">
    <property type="component" value="Unassembled WGS sequence"/>
</dbReference>
<dbReference type="InterPro" id="IPR013736">
    <property type="entry name" value="Xaa-Pro_dipept_C"/>
</dbReference>
<dbReference type="GO" id="GO:0008239">
    <property type="term" value="F:dipeptidyl-peptidase activity"/>
    <property type="evidence" value="ECO:0007669"/>
    <property type="project" value="InterPro"/>
</dbReference>
<protein>
    <submittedName>
        <fullName evidence="3">Hydrolase CocE/NonD family protein</fullName>
    </submittedName>
</protein>
<dbReference type="Gene3D" id="1.10.3020.10">
    <property type="entry name" value="alpha-amino acid ester hydrolase ( Helical cap domain)"/>
    <property type="match status" value="1"/>
</dbReference>
<proteinExistence type="predicted"/>
<dbReference type="Gene3D" id="3.40.50.1820">
    <property type="entry name" value="alpha/beta hydrolase"/>
    <property type="match status" value="1"/>
</dbReference>
<dbReference type="PATRIC" id="fig|796941.3.peg.874"/>
<comment type="caution">
    <text evidence="3">The sequence shown here is derived from an EMBL/GenBank/DDBJ whole genome shotgun (WGS) entry which is preliminary data.</text>
</comment>
<evidence type="ECO:0000256" key="1">
    <source>
        <dbReference type="ARBA" id="ARBA00022801"/>
    </source>
</evidence>
<dbReference type="Pfam" id="PF02129">
    <property type="entry name" value="Peptidase_S15"/>
    <property type="match status" value="1"/>
</dbReference>
<reference evidence="3 4" key="1">
    <citation type="submission" date="2012-07" db="EMBL/GenBank/DDBJ databases">
        <authorList>
            <person name="Durkin A.S."/>
            <person name="McCorrison J."/>
            <person name="Torralba M."/>
            <person name="Gillis M."/>
            <person name="Methe B."/>
            <person name="Sutton G."/>
            <person name="Nelson K.E."/>
        </authorList>
    </citation>
    <scope>NUCLEOTIDE SEQUENCE [LARGE SCALE GENOMIC DNA]</scope>
    <source>
        <strain evidence="3 4">OBRC8</strain>
    </source>
</reference>
<dbReference type="SUPFAM" id="SSF53474">
    <property type="entry name" value="alpha/beta-Hydrolases"/>
    <property type="match status" value="1"/>
</dbReference>
<accession>J5ULF5</accession>
<sequence length="660" mass="76291">MFNPFSKDFYTKKILDEDENKKFKENFRIDILSFLEKYKNLSYTSYLQKNEFTYKNGDIYSKTKNGFAERNKIHPHNIIMHENEIIACWIPARSSNVFLVKDGFESYTILDKWKKYAPQLQAISHKKNYRIPMRDGIKLSTDVYLPLEYNDTLPTVLVRTPYDKTIKIHEFIKYVHRGYAVVIQDVRGRSESDGEWIPLHHEVEDGDDTLNWIASQKWSNKKIGMIGGSYLGYVQWAAGASANPYLKAIVSEVTAGSAFIDMPRRGGCLISGMLAWAFIVSKKNLDASLLARDDWDEVLAVRPIEDIPKKALGYDIPFFNKWINHDVEDAFWQKGDWQKRWKSSHQIPSLIISGWFDDNSMGTTQALEVSKNFKDKKIILGPWLHNSNSSYDLNDLHFAQNALKDDLDLIPLLWFEKYLKGNNLSYLNDDVIEYYTTGSNEWKKANSWPIPNSIEKKYYLYSISNAKSSNGDGILLDEIPESGYDFYKYNPDNPATHLIDMSNNEVSFPANYKNQELRDDYLCYTTPVLKEDAIVTGDIELTLYFESDCIESDLIIRICDVDENGNSIKLADGVFNTKYKNGYDKKENMIKGNIYPIIIRSTKFSHCFKKGNRIRLSITSSALNLIFPNYNSGTNEKKIVTNKVHYGKIYPSNLKVRIEK</sequence>